<dbReference type="PANTHER" id="PTHR43333">
    <property type="entry name" value="2-HACID_DH_C DOMAIN-CONTAINING PROTEIN"/>
    <property type="match status" value="1"/>
</dbReference>
<name>A0A398B4G3_9BACI</name>
<organism evidence="7 8">
    <name type="scientific">Peribacillus asahii</name>
    <dbReference type="NCBI Taxonomy" id="228899"/>
    <lineage>
        <taxon>Bacteria</taxon>
        <taxon>Bacillati</taxon>
        <taxon>Bacillota</taxon>
        <taxon>Bacilli</taxon>
        <taxon>Bacillales</taxon>
        <taxon>Bacillaceae</taxon>
        <taxon>Peribacillus</taxon>
    </lineage>
</organism>
<dbReference type="EMBL" id="QWVS01000023">
    <property type="protein sequence ID" value="RID84732.1"/>
    <property type="molecule type" value="Genomic_DNA"/>
</dbReference>
<dbReference type="GO" id="GO:0016616">
    <property type="term" value="F:oxidoreductase activity, acting on the CH-OH group of donors, NAD or NADP as acceptor"/>
    <property type="evidence" value="ECO:0007669"/>
    <property type="project" value="InterPro"/>
</dbReference>
<evidence type="ECO:0000256" key="2">
    <source>
        <dbReference type="ARBA" id="ARBA00023002"/>
    </source>
</evidence>
<reference evidence="7 8" key="1">
    <citation type="submission" date="2018-08" db="EMBL/GenBank/DDBJ databases">
        <title>Bacillus jemisoniae sp. nov., Bacillus chryseoplanitiae sp. nov., Bacillus resnikiae sp. nov., and Bacillus frankliniae sp. nov., isolated from Viking spacecraft and associated surfaces.</title>
        <authorList>
            <person name="Seuylemezian A."/>
            <person name="Vaishampayan P."/>
        </authorList>
    </citation>
    <scope>NUCLEOTIDE SEQUENCE [LARGE SCALE GENOMIC DNA]</scope>
    <source>
        <strain evidence="7 8">MA001</strain>
    </source>
</reference>
<evidence type="ECO:0000256" key="4">
    <source>
        <dbReference type="RuleBase" id="RU003719"/>
    </source>
</evidence>
<dbReference type="PANTHER" id="PTHR43333:SF1">
    <property type="entry name" value="D-ISOMER SPECIFIC 2-HYDROXYACID DEHYDROGENASE NAD-BINDING DOMAIN-CONTAINING PROTEIN"/>
    <property type="match status" value="1"/>
</dbReference>
<dbReference type="SUPFAM" id="SSF51735">
    <property type="entry name" value="NAD(P)-binding Rossmann-fold domains"/>
    <property type="match status" value="1"/>
</dbReference>
<dbReference type="Proteomes" id="UP000266016">
    <property type="component" value="Unassembled WGS sequence"/>
</dbReference>
<keyword evidence="8" id="KW-1185">Reference proteome</keyword>
<keyword evidence="2 4" id="KW-0560">Oxidoreductase</keyword>
<feature type="domain" description="D-isomer specific 2-hydroxyacid dehydrogenase NAD-binding" evidence="6">
    <location>
        <begin position="107"/>
        <end position="277"/>
    </location>
</feature>
<feature type="domain" description="D-isomer specific 2-hydroxyacid dehydrogenase catalytic" evidence="5">
    <location>
        <begin position="40"/>
        <end position="301"/>
    </location>
</feature>
<evidence type="ECO:0000313" key="7">
    <source>
        <dbReference type="EMBL" id="RID84732.1"/>
    </source>
</evidence>
<evidence type="ECO:0000259" key="5">
    <source>
        <dbReference type="Pfam" id="PF00389"/>
    </source>
</evidence>
<proteinExistence type="inferred from homology"/>
<dbReference type="GO" id="GO:0051287">
    <property type="term" value="F:NAD binding"/>
    <property type="evidence" value="ECO:0007669"/>
    <property type="project" value="InterPro"/>
</dbReference>
<dbReference type="SUPFAM" id="SSF52283">
    <property type="entry name" value="Formate/glycerate dehydrogenase catalytic domain-like"/>
    <property type="match status" value="1"/>
</dbReference>
<evidence type="ECO:0000259" key="6">
    <source>
        <dbReference type="Pfam" id="PF02826"/>
    </source>
</evidence>
<dbReference type="RefSeq" id="WP_119117583.1">
    <property type="nucleotide sequence ID" value="NZ_QWVS01000023.1"/>
</dbReference>
<evidence type="ECO:0008006" key="9">
    <source>
        <dbReference type="Google" id="ProtNLM"/>
    </source>
</evidence>
<evidence type="ECO:0000313" key="8">
    <source>
        <dbReference type="Proteomes" id="UP000266016"/>
    </source>
</evidence>
<dbReference type="InterPro" id="IPR036291">
    <property type="entry name" value="NAD(P)-bd_dom_sf"/>
</dbReference>
<comment type="similarity">
    <text evidence="1 4">Belongs to the D-isomer specific 2-hydroxyacid dehydrogenase family.</text>
</comment>
<dbReference type="InterPro" id="IPR006140">
    <property type="entry name" value="D-isomer_DH_NAD-bd"/>
</dbReference>
<keyword evidence="3" id="KW-0520">NAD</keyword>
<gene>
    <name evidence="7" type="ORF">D1953_12770</name>
</gene>
<dbReference type="InterPro" id="IPR006139">
    <property type="entry name" value="D-isomer_2_OHA_DH_cat_dom"/>
</dbReference>
<sequence>MKLLLTGAFKYSEEQLNRLKLLGYEIIFVQDERVPLQIDVSDIDAVVCNGLFLYNDINKFKNLKFIQLTSAGLDRVPLDYIKERGIRLFNAKGVYSIPMAEWVILKILEIYKKSRQFYVAQHDHKWEKQRDLLELTDKTAGIIGFGSVGNEIAKRLKAFGVNIIGVGRRQIESDLLDEYYSIDDIDEVLRKSDIMILTIPLTEDTHHLINDHKIEKMKDHSILINVSRGGVIDEVALIEAIQLGKFLGVALDVFEGEPLSKNSPLWGRGNVIVTPHNSFVSDKVNERLFDLGIKNLTSVFKSS</sequence>
<evidence type="ECO:0000256" key="1">
    <source>
        <dbReference type="ARBA" id="ARBA00005854"/>
    </source>
</evidence>
<dbReference type="AlphaFoldDB" id="A0A398B4G3"/>
<protein>
    <recommendedName>
        <fullName evidence="9">Dihydrofolate reductase</fullName>
    </recommendedName>
</protein>
<comment type="caution">
    <text evidence="7">The sequence shown here is derived from an EMBL/GenBank/DDBJ whole genome shotgun (WGS) entry which is preliminary data.</text>
</comment>
<evidence type="ECO:0000256" key="3">
    <source>
        <dbReference type="ARBA" id="ARBA00023027"/>
    </source>
</evidence>
<dbReference type="Pfam" id="PF00389">
    <property type="entry name" value="2-Hacid_dh"/>
    <property type="match status" value="1"/>
</dbReference>
<accession>A0A398B4G3</accession>
<dbReference type="Pfam" id="PF02826">
    <property type="entry name" value="2-Hacid_dh_C"/>
    <property type="match status" value="1"/>
</dbReference>
<dbReference type="Gene3D" id="3.40.50.720">
    <property type="entry name" value="NAD(P)-binding Rossmann-like Domain"/>
    <property type="match status" value="2"/>
</dbReference>